<evidence type="ECO:0000256" key="8">
    <source>
        <dbReference type="ARBA" id="ARBA00023136"/>
    </source>
</evidence>
<feature type="transmembrane region" description="Helical" evidence="9">
    <location>
        <begin position="134"/>
        <end position="153"/>
    </location>
</feature>
<comment type="function">
    <text evidence="9">Involved in protein export.</text>
</comment>
<feature type="domain" description="Protein export membrane protein SecD/SecF C-terminal" evidence="10">
    <location>
        <begin position="113"/>
        <end position="291"/>
    </location>
</feature>
<evidence type="ECO:0000256" key="9">
    <source>
        <dbReference type="HAMAP-Rule" id="MF_01464"/>
    </source>
</evidence>
<gene>
    <name evidence="9" type="primary">secF</name>
    <name evidence="11" type="ORF">GIS02_05510</name>
</gene>
<dbReference type="Pfam" id="PF02355">
    <property type="entry name" value="SecD_SecF_C"/>
    <property type="match status" value="1"/>
</dbReference>
<keyword evidence="4 9" id="KW-0812">Transmembrane</keyword>
<dbReference type="Proteomes" id="UP000606580">
    <property type="component" value="Unassembled WGS sequence"/>
</dbReference>
<keyword evidence="3 9" id="KW-1003">Cell membrane</keyword>
<dbReference type="GO" id="GO:0006605">
    <property type="term" value="P:protein targeting"/>
    <property type="evidence" value="ECO:0007669"/>
    <property type="project" value="UniProtKB-UniRule"/>
</dbReference>
<feature type="transmembrane region" description="Helical" evidence="9">
    <location>
        <begin position="160"/>
        <end position="180"/>
    </location>
</feature>
<dbReference type="EMBL" id="WNEG01000094">
    <property type="protein sequence ID" value="NMG83644.1"/>
    <property type="molecule type" value="Genomic_DNA"/>
</dbReference>
<dbReference type="InterPro" id="IPR024921">
    <property type="entry name" value="SecF_arc"/>
</dbReference>
<keyword evidence="8 9" id="KW-0472">Membrane</keyword>
<evidence type="ECO:0000256" key="2">
    <source>
        <dbReference type="ARBA" id="ARBA00022448"/>
    </source>
</evidence>
<keyword evidence="5 9" id="KW-0653">Protein transport</keyword>
<evidence type="ECO:0000256" key="1">
    <source>
        <dbReference type="ARBA" id="ARBA00004651"/>
    </source>
</evidence>
<feature type="transmembrane region" description="Helical" evidence="9">
    <location>
        <begin position="227"/>
        <end position="253"/>
    </location>
</feature>
<evidence type="ECO:0000256" key="3">
    <source>
        <dbReference type="ARBA" id="ARBA00022475"/>
    </source>
</evidence>
<dbReference type="GO" id="GO:0005886">
    <property type="term" value="C:plasma membrane"/>
    <property type="evidence" value="ECO:0007669"/>
    <property type="project" value="UniProtKB-SubCell"/>
</dbReference>
<feature type="transmembrane region" description="Helical" evidence="9">
    <location>
        <begin position="186"/>
        <end position="206"/>
    </location>
</feature>
<proteinExistence type="inferred from homology"/>
<evidence type="ECO:0000256" key="6">
    <source>
        <dbReference type="ARBA" id="ARBA00022989"/>
    </source>
</evidence>
<comment type="caution">
    <text evidence="11">The sequence shown here is derived from an EMBL/GenBank/DDBJ whole genome shotgun (WGS) entry which is preliminary data.</text>
</comment>
<comment type="subcellular location">
    <subcellularLocation>
        <location evidence="1 9">Cell membrane</location>
        <topology evidence="1 9">Multi-pass membrane protein</topology>
    </subcellularLocation>
</comment>
<comment type="similarity">
    <text evidence="9">Belongs to the SecD/SecF family. SecF subfamily.</text>
</comment>
<evidence type="ECO:0000313" key="11">
    <source>
        <dbReference type="EMBL" id="NMG83644.1"/>
    </source>
</evidence>
<evidence type="ECO:0000256" key="7">
    <source>
        <dbReference type="ARBA" id="ARBA00023010"/>
    </source>
</evidence>
<evidence type="ECO:0000313" key="12">
    <source>
        <dbReference type="Proteomes" id="UP000606580"/>
    </source>
</evidence>
<reference evidence="11" key="1">
    <citation type="journal article" date="2020" name="MBio">
        <title>'Candidatus Ethanoperedens,' a Thermophilic Genus of Archaea Mediating the Anaerobic Oxidation of Ethane.</title>
        <authorList>
            <person name="Hahn C.J."/>
            <person name="Laso-Perez R."/>
            <person name="Vulcano F."/>
            <person name="Vaziourakis K.M."/>
            <person name="Stokke R."/>
            <person name="Steen I.H."/>
            <person name="Teske A."/>
            <person name="Boetius A."/>
            <person name="Liebeke M."/>
            <person name="Amann R."/>
            <person name="Knittel K."/>
            <person name="Wegener G."/>
        </authorList>
    </citation>
    <scope>NUCLEOTIDE SEQUENCE</scope>
    <source>
        <strain evidence="11">GoM-Arc1-LC-WB58</strain>
    </source>
</reference>
<dbReference type="HAMAP" id="MF_01464_A">
    <property type="entry name" value="SecF_A"/>
    <property type="match status" value="1"/>
</dbReference>
<dbReference type="Gene3D" id="1.20.1640.10">
    <property type="entry name" value="Multidrug efflux transporter AcrB transmembrane domain"/>
    <property type="match status" value="1"/>
</dbReference>
<dbReference type="AlphaFoldDB" id="A0A848DBB7"/>
<keyword evidence="2 9" id="KW-0813">Transport</keyword>
<dbReference type="SUPFAM" id="SSF82866">
    <property type="entry name" value="Multidrug efflux transporter AcrB transmembrane domain"/>
    <property type="match status" value="1"/>
</dbReference>
<organism evidence="11 12">
    <name type="scientific">Candidatus Ethanoperedens thermophilum</name>
    <dbReference type="NCBI Taxonomy" id="2766897"/>
    <lineage>
        <taxon>Archaea</taxon>
        <taxon>Methanobacteriati</taxon>
        <taxon>Methanobacteriota</taxon>
        <taxon>Stenosarchaea group</taxon>
        <taxon>Methanomicrobia</taxon>
        <taxon>Methanosarcinales</taxon>
        <taxon>Methanosarcinales incertae sedis</taxon>
        <taxon>GOM Arc I cluster</taxon>
        <taxon>Candidatus Ethanoperedens</taxon>
    </lineage>
</organism>
<dbReference type="PANTHER" id="PTHR30081">
    <property type="entry name" value="PROTEIN-EXPORT MEMBRANE PROTEIN SEC"/>
    <property type="match status" value="1"/>
</dbReference>
<comment type="subunit">
    <text evidence="9">Part of the protein translocation apparatus. Forms a complex with SecD.</text>
</comment>
<dbReference type="PANTHER" id="PTHR30081:SF8">
    <property type="entry name" value="PROTEIN TRANSLOCASE SUBUNIT SECF"/>
    <property type="match status" value="1"/>
</dbReference>
<keyword evidence="7 9" id="KW-0811">Translocation</keyword>
<feature type="transmembrane region" description="Helical" evidence="9">
    <location>
        <begin position="265"/>
        <end position="288"/>
    </location>
</feature>
<evidence type="ECO:0000256" key="5">
    <source>
        <dbReference type="ARBA" id="ARBA00022927"/>
    </source>
</evidence>
<accession>A0A848DBB7</accession>
<feature type="transmembrane region" description="Helical" evidence="9">
    <location>
        <begin position="21"/>
        <end position="42"/>
    </location>
</feature>
<keyword evidence="6 9" id="KW-1133">Transmembrane helix</keyword>
<dbReference type="InterPro" id="IPR022813">
    <property type="entry name" value="SecD/SecF_arch_bac"/>
</dbReference>
<dbReference type="GO" id="GO:0065002">
    <property type="term" value="P:intracellular protein transmembrane transport"/>
    <property type="evidence" value="ECO:0007669"/>
    <property type="project" value="UniProtKB-UniRule"/>
</dbReference>
<name>A0A848DBB7_9EURY</name>
<protein>
    <recommendedName>
        <fullName evidence="9">Protein-export membrane protein SecF</fullName>
    </recommendedName>
</protein>
<sequence>MDRIDEAIDTYFNKFTIRQSIIIPLVVVVISLLILAATTLTIGTPVKLGMEFVGGSAIIIDTPQTPGELQAAFSDYPLHSEPREHGNRKLLQFESMSQEKQNELTNFAVKEYGSENVEMRQVGEVFGKSQQIRAVQAIVIAFLLMAAVVLILFRKIIPAVAVIFAAFADIVFAMAMMGVFGLTLTFGTLAAILMLIGYAVDTNLLLTTRVLKRKGDPMVQIKNAMKTGLTMTSTTLAALLVLFLISTISYLAVSSFTRIDIVRDIAVVLIFGLLADVMNTWMFNTGILRKYVIMPRGRR</sequence>
<evidence type="ECO:0000256" key="4">
    <source>
        <dbReference type="ARBA" id="ARBA00022692"/>
    </source>
</evidence>
<evidence type="ECO:0000259" key="10">
    <source>
        <dbReference type="Pfam" id="PF02355"/>
    </source>
</evidence>
<dbReference type="InterPro" id="IPR048634">
    <property type="entry name" value="SecD_SecF_C"/>
</dbReference>